<name>A0A8T0PM48_PANVG</name>
<comment type="caution">
    <text evidence="1">The sequence shown here is derived from an EMBL/GenBank/DDBJ whole genome shotgun (WGS) entry which is preliminary data.</text>
</comment>
<gene>
    <name evidence="1" type="ORF">PVAP13_8KG331804</name>
</gene>
<protein>
    <submittedName>
        <fullName evidence="1">Uncharacterized protein</fullName>
    </submittedName>
</protein>
<proteinExistence type="predicted"/>
<sequence length="182" mass="20818">MMKMRSTRAERVERVEWRKRVERRRRVDRRRRRMRLERRVSVERRRIHVVYPPSVPTRPDDRVLIIPTGDSSWQDTGFDGRGHHRQVNAVLGNLCHLHNPGVVTNKHETLPCGSCRRLCKEGLQGCILKCKAPGYKSVHEAGERASSTQFSAVFRYLIVHRGVPTGPTPVVGGPSRCISGPL</sequence>
<dbReference type="Proteomes" id="UP000823388">
    <property type="component" value="Chromosome 8K"/>
</dbReference>
<organism evidence="1 2">
    <name type="scientific">Panicum virgatum</name>
    <name type="common">Blackwell switchgrass</name>
    <dbReference type="NCBI Taxonomy" id="38727"/>
    <lineage>
        <taxon>Eukaryota</taxon>
        <taxon>Viridiplantae</taxon>
        <taxon>Streptophyta</taxon>
        <taxon>Embryophyta</taxon>
        <taxon>Tracheophyta</taxon>
        <taxon>Spermatophyta</taxon>
        <taxon>Magnoliopsida</taxon>
        <taxon>Liliopsida</taxon>
        <taxon>Poales</taxon>
        <taxon>Poaceae</taxon>
        <taxon>PACMAD clade</taxon>
        <taxon>Panicoideae</taxon>
        <taxon>Panicodae</taxon>
        <taxon>Paniceae</taxon>
        <taxon>Panicinae</taxon>
        <taxon>Panicum</taxon>
        <taxon>Panicum sect. Hiantes</taxon>
    </lineage>
</organism>
<accession>A0A8T0PM48</accession>
<dbReference type="EMBL" id="CM029051">
    <property type="protein sequence ID" value="KAG2562165.1"/>
    <property type="molecule type" value="Genomic_DNA"/>
</dbReference>
<evidence type="ECO:0000313" key="2">
    <source>
        <dbReference type="Proteomes" id="UP000823388"/>
    </source>
</evidence>
<keyword evidence="2" id="KW-1185">Reference proteome</keyword>
<evidence type="ECO:0000313" key="1">
    <source>
        <dbReference type="EMBL" id="KAG2562165.1"/>
    </source>
</evidence>
<dbReference type="AlphaFoldDB" id="A0A8T0PM48"/>
<reference evidence="1" key="1">
    <citation type="submission" date="2020-05" db="EMBL/GenBank/DDBJ databases">
        <title>WGS assembly of Panicum virgatum.</title>
        <authorList>
            <person name="Lovell J.T."/>
            <person name="Jenkins J."/>
            <person name="Shu S."/>
            <person name="Juenger T.E."/>
            <person name="Schmutz J."/>
        </authorList>
    </citation>
    <scope>NUCLEOTIDE SEQUENCE</scope>
    <source>
        <strain evidence="1">AP13</strain>
    </source>
</reference>